<keyword evidence="3" id="KW-0472">Membrane</keyword>
<feature type="domain" description="GH18" evidence="5">
    <location>
        <begin position="227"/>
        <end position="357"/>
    </location>
</feature>
<keyword evidence="3" id="KW-1133">Transmembrane helix</keyword>
<evidence type="ECO:0000313" key="6">
    <source>
        <dbReference type="EMBL" id="OWF43230.1"/>
    </source>
</evidence>
<dbReference type="OrthoDB" id="73875at2759"/>
<evidence type="ECO:0000256" key="3">
    <source>
        <dbReference type="SAM" id="Phobius"/>
    </source>
</evidence>
<keyword evidence="3" id="KW-0812">Transmembrane</keyword>
<accession>A0A210Q3C4</accession>
<evidence type="ECO:0000256" key="2">
    <source>
        <dbReference type="ARBA" id="ARBA00023295"/>
    </source>
</evidence>
<organism evidence="6 7">
    <name type="scientific">Mizuhopecten yessoensis</name>
    <name type="common">Japanese scallop</name>
    <name type="synonym">Patinopecten yessoensis</name>
    <dbReference type="NCBI Taxonomy" id="6573"/>
    <lineage>
        <taxon>Eukaryota</taxon>
        <taxon>Metazoa</taxon>
        <taxon>Spiralia</taxon>
        <taxon>Lophotrochozoa</taxon>
        <taxon>Mollusca</taxon>
        <taxon>Bivalvia</taxon>
        <taxon>Autobranchia</taxon>
        <taxon>Pteriomorphia</taxon>
        <taxon>Pectinida</taxon>
        <taxon>Pectinoidea</taxon>
        <taxon>Pectinidae</taxon>
        <taxon>Mizuhopecten</taxon>
    </lineage>
</organism>
<feature type="transmembrane region" description="Helical" evidence="3">
    <location>
        <begin position="397"/>
        <end position="421"/>
    </location>
</feature>
<name>A0A210Q3C4_MIZYE</name>
<dbReference type="InterPro" id="IPR017853">
    <property type="entry name" value="GH"/>
</dbReference>
<evidence type="ECO:0000313" key="7">
    <source>
        <dbReference type="Proteomes" id="UP000242188"/>
    </source>
</evidence>
<dbReference type="PANTHER" id="PTHR46290">
    <property type="entry name" value="DI-N-ACETYLCHITOBIASE"/>
    <property type="match status" value="1"/>
</dbReference>
<dbReference type="InterPro" id="IPR029070">
    <property type="entry name" value="Chitinase_insertion_sf"/>
</dbReference>
<dbReference type="GO" id="GO:0009313">
    <property type="term" value="P:oligosaccharide catabolic process"/>
    <property type="evidence" value="ECO:0007669"/>
    <property type="project" value="TreeGrafter"/>
</dbReference>
<dbReference type="InterPro" id="IPR001223">
    <property type="entry name" value="Glyco_hydro18_cat"/>
</dbReference>
<dbReference type="InterPro" id="IPR051887">
    <property type="entry name" value="GH18_Domain-Containing"/>
</dbReference>
<keyword evidence="1" id="KW-0378">Hydrolase</keyword>
<dbReference type="PANTHER" id="PTHR46290:SF1">
    <property type="entry name" value="DI-N-ACETYLCHITOBIASE"/>
    <property type="match status" value="1"/>
</dbReference>
<dbReference type="GO" id="GO:0005615">
    <property type="term" value="C:extracellular space"/>
    <property type="evidence" value="ECO:0007669"/>
    <property type="project" value="TreeGrafter"/>
</dbReference>
<keyword evidence="7" id="KW-1185">Reference proteome</keyword>
<keyword evidence="2" id="KW-0326">Glycosidase</keyword>
<comment type="caution">
    <text evidence="6">The sequence shown here is derived from an EMBL/GenBank/DDBJ whole genome shotgun (WGS) entry which is preliminary data.</text>
</comment>
<evidence type="ECO:0000256" key="4">
    <source>
        <dbReference type="SAM" id="SignalP"/>
    </source>
</evidence>
<evidence type="ECO:0000259" key="5">
    <source>
        <dbReference type="Pfam" id="PF00704"/>
    </source>
</evidence>
<keyword evidence="4" id="KW-0732">Signal</keyword>
<dbReference type="EMBL" id="NEDP02005138">
    <property type="protein sequence ID" value="OWF43230.1"/>
    <property type="molecule type" value="Genomic_DNA"/>
</dbReference>
<gene>
    <name evidence="6" type="ORF">KP79_PYT18818</name>
</gene>
<feature type="chain" id="PRO_5012690731" evidence="4">
    <location>
        <begin position="22"/>
        <end position="449"/>
    </location>
</feature>
<dbReference type="SUPFAM" id="SSF51445">
    <property type="entry name" value="(Trans)glycosidases"/>
    <property type="match status" value="1"/>
</dbReference>
<sequence length="449" mass="50821">MGRLQAICLLICCCFSEVTFGTSSALPCQCESRDLCKPMPRAQPKKNMEAYVVTEGKSPYDKWHWDHITMVLNEGADNDKLMCHAHSLGVGYTIMEEMPVYDNYTNNSNYSDWVEKIGNRATSMYADGVAVNLLSLMGQCQVDAQHVDIVTDAVAQVYRKIKTEGWPKLFCIVPWMPPCYQGQCHLTSEIIKYCDYFVTNPDSFITSCNLQCRAQATIPKGRMVLGIDEYLSVGVPKSKMLMGVPWHGYDFKCDTMVTTQHSTRICMLAKKNGTNECDFKGSRTRQSLGEIMSNYPKQFEKHNWDGLQEAPYFTTNFQNETVNETHAVWFEGIDSLLDKYQTVKETGLEGVVVWTADDLTIEATDDEIGLIWNWMVHTLFLTGTTVKTERIDMAGKAAGIGVGCFLGGCLFGFIITCIAYNKRIKKMRIRRPFEKDDLSADDFHDDDKL</sequence>
<dbReference type="Pfam" id="PF00704">
    <property type="entry name" value="Glyco_hydro_18"/>
    <property type="match status" value="1"/>
</dbReference>
<reference evidence="6 7" key="1">
    <citation type="journal article" date="2017" name="Nat. Ecol. Evol.">
        <title>Scallop genome provides insights into evolution of bilaterian karyotype and development.</title>
        <authorList>
            <person name="Wang S."/>
            <person name="Zhang J."/>
            <person name="Jiao W."/>
            <person name="Li J."/>
            <person name="Xun X."/>
            <person name="Sun Y."/>
            <person name="Guo X."/>
            <person name="Huan P."/>
            <person name="Dong B."/>
            <person name="Zhang L."/>
            <person name="Hu X."/>
            <person name="Sun X."/>
            <person name="Wang J."/>
            <person name="Zhao C."/>
            <person name="Wang Y."/>
            <person name="Wang D."/>
            <person name="Huang X."/>
            <person name="Wang R."/>
            <person name="Lv J."/>
            <person name="Li Y."/>
            <person name="Zhang Z."/>
            <person name="Liu B."/>
            <person name="Lu W."/>
            <person name="Hui Y."/>
            <person name="Liang J."/>
            <person name="Zhou Z."/>
            <person name="Hou R."/>
            <person name="Li X."/>
            <person name="Liu Y."/>
            <person name="Li H."/>
            <person name="Ning X."/>
            <person name="Lin Y."/>
            <person name="Zhao L."/>
            <person name="Xing Q."/>
            <person name="Dou J."/>
            <person name="Li Y."/>
            <person name="Mao J."/>
            <person name="Guo H."/>
            <person name="Dou H."/>
            <person name="Li T."/>
            <person name="Mu C."/>
            <person name="Jiang W."/>
            <person name="Fu Q."/>
            <person name="Fu X."/>
            <person name="Miao Y."/>
            <person name="Liu J."/>
            <person name="Yu Q."/>
            <person name="Li R."/>
            <person name="Liao H."/>
            <person name="Li X."/>
            <person name="Kong Y."/>
            <person name="Jiang Z."/>
            <person name="Chourrout D."/>
            <person name="Li R."/>
            <person name="Bao Z."/>
        </authorList>
    </citation>
    <scope>NUCLEOTIDE SEQUENCE [LARGE SCALE GENOMIC DNA]</scope>
    <source>
        <strain evidence="6 7">PY_sf001</strain>
    </source>
</reference>
<proteinExistence type="predicted"/>
<dbReference type="AlphaFoldDB" id="A0A210Q3C4"/>
<evidence type="ECO:0000256" key="1">
    <source>
        <dbReference type="ARBA" id="ARBA00022801"/>
    </source>
</evidence>
<protein>
    <submittedName>
        <fullName evidence="6">Di-N-acetylchitobiase</fullName>
    </submittedName>
</protein>
<feature type="signal peptide" evidence="4">
    <location>
        <begin position="1"/>
        <end position="21"/>
    </location>
</feature>
<dbReference type="Gene3D" id="3.20.20.80">
    <property type="entry name" value="Glycosidases"/>
    <property type="match status" value="1"/>
</dbReference>
<dbReference type="GO" id="GO:0016798">
    <property type="term" value="F:hydrolase activity, acting on glycosyl bonds"/>
    <property type="evidence" value="ECO:0007669"/>
    <property type="project" value="UniProtKB-KW"/>
</dbReference>
<dbReference type="Gene3D" id="3.10.50.10">
    <property type="match status" value="1"/>
</dbReference>
<dbReference type="Proteomes" id="UP000242188">
    <property type="component" value="Unassembled WGS sequence"/>
</dbReference>